<reference evidence="2" key="1">
    <citation type="submission" date="2021-01" db="EMBL/GenBank/DDBJ databases">
        <authorList>
            <person name="Corre E."/>
            <person name="Pelletier E."/>
            <person name="Niang G."/>
            <person name="Scheremetjew M."/>
            <person name="Finn R."/>
            <person name="Kale V."/>
            <person name="Holt S."/>
            <person name="Cochrane G."/>
            <person name="Meng A."/>
            <person name="Brown T."/>
            <person name="Cohen L."/>
        </authorList>
    </citation>
    <scope>NUCLEOTIDE SEQUENCE</scope>
    <source>
        <strain evidence="2">CCMP2084</strain>
    </source>
</reference>
<dbReference type="AlphaFoldDB" id="A0A7S2XKU7"/>
<feature type="signal peptide" evidence="1">
    <location>
        <begin position="1"/>
        <end position="26"/>
    </location>
</feature>
<dbReference type="EMBL" id="HBHQ01008855">
    <property type="protein sequence ID" value="CAD9814138.1"/>
    <property type="molecule type" value="Transcribed_RNA"/>
</dbReference>
<gene>
    <name evidence="2" type="ORF">ASEP1449_LOCUS5963</name>
</gene>
<keyword evidence="1" id="KW-0732">Signal</keyword>
<name>A0A7S2XKU7_9STRA</name>
<organism evidence="2">
    <name type="scientific">Attheya septentrionalis</name>
    <dbReference type="NCBI Taxonomy" id="420275"/>
    <lineage>
        <taxon>Eukaryota</taxon>
        <taxon>Sar</taxon>
        <taxon>Stramenopiles</taxon>
        <taxon>Ochrophyta</taxon>
        <taxon>Bacillariophyta</taxon>
        <taxon>Coscinodiscophyceae</taxon>
        <taxon>Chaetocerotophycidae</taxon>
        <taxon>Chaetocerotales</taxon>
        <taxon>Attheyaceae</taxon>
        <taxon>Attheya</taxon>
    </lineage>
</organism>
<accession>A0A7S2XKU7</accession>
<protein>
    <submittedName>
        <fullName evidence="2">Uncharacterized protein</fullName>
    </submittedName>
</protein>
<evidence type="ECO:0000313" key="2">
    <source>
        <dbReference type="EMBL" id="CAD9814138.1"/>
    </source>
</evidence>
<evidence type="ECO:0000256" key="1">
    <source>
        <dbReference type="SAM" id="SignalP"/>
    </source>
</evidence>
<sequence length="131" mass="13839">MVLRIHSAAIAMLLATLGSMGNPSFAFVPASSSKVSFVNALSRPVGVERASDVQNVGLQMSPGSDNEDDPTKVWYAGIADAVQNVLTNSPLNEGKKALVQMLAGDYDKEAVRAKLDGLIADKNVIMLSFTT</sequence>
<proteinExistence type="predicted"/>
<feature type="chain" id="PRO_5031561731" evidence="1">
    <location>
        <begin position="27"/>
        <end position="131"/>
    </location>
</feature>